<dbReference type="PANTHER" id="PTHR47843:SF2">
    <property type="entry name" value="BTB DOMAIN-CONTAINING PROTEIN"/>
    <property type="match status" value="1"/>
</dbReference>
<dbReference type="Gene3D" id="3.30.710.10">
    <property type="entry name" value="Potassium Channel Kv1.1, Chain A"/>
    <property type="match status" value="1"/>
</dbReference>
<dbReference type="OrthoDB" id="194443at2759"/>
<dbReference type="InterPro" id="IPR011333">
    <property type="entry name" value="SKP1/BTB/POZ_sf"/>
</dbReference>
<dbReference type="CDD" id="cd18186">
    <property type="entry name" value="BTB_POZ_ZBTB_KLHL-like"/>
    <property type="match status" value="1"/>
</dbReference>
<comment type="caution">
    <text evidence="2">The sequence shown here is derived from an EMBL/GenBank/DDBJ whole genome shotgun (WGS) entry which is preliminary data.</text>
</comment>
<dbReference type="PANTHER" id="PTHR47843">
    <property type="entry name" value="BTB DOMAIN-CONTAINING PROTEIN-RELATED"/>
    <property type="match status" value="1"/>
</dbReference>
<dbReference type="Proteomes" id="UP000799777">
    <property type="component" value="Unassembled WGS sequence"/>
</dbReference>
<gene>
    <name evidence="2" type="ORF">EK21DRAFT_90675</name>
</gene>
<sequence>MASATSGSNKRKWRSTLGLLCEQSTYFQKAFQDGFRESDEKEIHLPDVTASTLRMFQSWLYSQLARAEPLCREKRLKRAMAACQDDDDLQEYLEERAQLEENTVSSGLPYWICEDDFCFEKKQCYVQHFARLYTFADVYNTPQLRKDAMTILVALTDNNSNTPICQFLAKRLAYKSAFGVSTRPLFEAMPSGFLADLLIAVGLYH</sequence>
<accession>A0A9P4H659</accession>
<proteinExistence type="predicted"/>
<keyword evidence="3" id="KW-1185">Reference proteome</keyword>
<dbReference type="Pfam" id="PF00651">
    <property type="entry name" value="BTB"/>
    <property type="match status" value="1"/>
</dbReference>
<dbReference type="AlphaFoldDB" id="A0A9P4H659"/>
<dbReference type="SUPFAM" id="SSF54695">
    <property type="entry name" value="POZ domain"/>
    <property type="match status" value="1"/>
</dbReference>
<organism evidence="2 3">
    <name type="scientific">Setomelanomma holmii</name>
    <dbReference type="NCBI Taxonomy" id="210430"/>
    <lineage>
        <taxon>Eukaryota</taxon>
        <taxon>Fungi</taxon>
        <taxon>Dikarya</taxon>
        <taxon>Ascomycota</taxon>
        <taxon>Pezizomycotina</taxon>
        <taxon>Dothideomycetes</taxon>
        <taxon>Pleosporomycetidae</taxon>
        <taxon>Pleosporales</taxon>
        <taxon>Pleosporineae</taxon>
        <taxon>Phaeosphaeriaceae</taxon>
        <taxon>Setomelanomma</taxon>
    </lineage>
</organism>
<evidence type="ECO:0000313" key="2">
    <source>
        <dbReference type="EMBL" id="KAF2028390.1"/>
    </source>
</evidence>
<feature type="domain" description="BTB" evidence="1">
    <location>
        <begin position="19"/>
        <end position="66"/>
    </location>
</feature>
<reference evidence="2" key="1">
    <citation type="journal article" date="2020" name="Stud. Mycol.">
        <title>101 Dothideomycetes genomes: a test case for predicting lifestyles and emergence of pathogens.</title>
        <authorList>
            <person name="Haridas S."/>
            <person name="Albert R."/>
            <person name="Binder M."/>
            <person name="Bloem J."/>
            <person name="Labutti K."/>
            <person name="Salamov A."/>
            <person name="Andreopoulos B."/>
            <person name="Baker S."/>
            <person name="Barry K."/>
            <person name="Bills G."/>
            <person name="Bluhm B."/>
            <person name="Cannon C."/>
            <person name="Castanera R."/>
            <person name="Culley D."/>
            <person name="Daum C."/>
            <person name="Ezra D."/>
            <person name="Gonzalez J."/>
            <person name="Henrissat B."/>
            <person name="Kuo A."/>
            <person name="Liang C."/>
            <person name="Lipzen A."/>
            <person name="Lutzoni F."/>
            <person name="Magnuson J."/>
            <person name="Mondo S."/>
            <person name="Nolan M."/>
            <person name="Ohm R."/>
            <person name="Pangilinan J."/>
            <person name="Park H.-J."/>
            <person name="Ramirez L."/>
            <person name="Alfaro M."/>
            <person name="Sun H."/>
            <person name="Tritt A."/>
            <person name="Yoshinaga Y."/>
            <person name="Zwiers L.-H."/>
            <person name="Turgeon B."/>
            <person name="Goodwin S."/>
            <person name="Spatafora J."/>
            <person name="Crous P."/>
            <person name="Grigoriev I."/>
        </authorList>
    </citation>
    <scope>NUCLEOTIDE SEQUENCE</scope>
    <source>
        <strain evidence="2">CBS 110217</strain>
    </source>
</reference>
<evidence type="ECO:0000313" key="3">
    <source>
        <dbReference type="Proteomes" id="UP000799777"/>
    </source>
</evidence>
<protein>
    <recommendedName>
        <fullName evidence="1">BTB domain-containing protein</fullName>
    </recommendedName>
</protein>
<name>A0A9P4H659_9PLEO</name>
<dbReference type="InterPro" id="IPR000210">
    <property type="entry name" value="BTB/POZ_dom"/>
</dbReference>
<evidence type="ECO:0000259" key="1">
    <source>
        <dbReference type="Pfam" id="PF00651"/>
    </source>
</evidence>
<dbReference type="EMBL" id="ML978213">
    <property type="protein sequence ID" value="KAF2028390.1"/>
    <property type="molecule type" value="Genomic_DNA"/>
</dbReference>